<dbReference type="PANTHER" id="PTHR14030:SF25">
    <property type="entry name" value="MITOTIC CHECKPOINT SERINE_THREONINE-PROTEIN KINASE BUB1 BETA"/>
    <property type="match status" value="1"/>
</dbReference>
<dbReference type="GO" id="GO:0051754">
    <property type="term" value="P:meiotic sister chromatid cohesion, centromeric"/>
    <property type="evidence" value="ECO:0007669"/>
    <property type="project" value="TreeGrafter"/>
</dbReference>
<feature type="compositionally biased region" description="Polar residues" evidence="2">
    <location>
        <begin position="36"/>
        <end position="59"/>
    </location>
</feature>
<dbReference type="Gene3D" id="1.10.510.10">
    <property type="entry name" value="Transferase(Phosphotransferase) domain 1"/>
    <property type="match status" value="1"/>
</dbReference>
<dbReference type="RefSeq" id="XP_028253775.1">
    <property type="nucleotide sequence ID" value="XM_028397974.1"/>
</dbReference>
<dbReference type="FunCoup" id="A0A6P7HE26">
    <property type="interactions" value="92"/>
</dbReference>
<dbReference type="OrthoDB" id="248495at2759"/>
<name>A0A6P7HE26_9TELE</name>
<accession>A0A6P7HE26</accession>
<dbReference type="GeneID" id="114429129"/>
<feature type="region of interest" description="Disordered" evidence="2">
    <location>
        <begin position="164"/>
        <end position="224"/>
    </location>
</feature>
<evidence type="ECO:0000256" key="2">
    <source>
        <dbReference type="SAM" id="MobiDB-lite"/>
    </source>
</evidence>
<proteinExistence type="predicted"/>
<reference evidence="4" key="1">
    <citation type="submission" date="2025-08" db="UniProtKB">
        <authorList>
            <consortium name="RefSeq"/>
        </authorList>
    </citation>
    <scope>IDENTIFICATION</scope>
</reference>
<evidence type="ECO:0000313" key="3">
    <source>
        <dbReference type="Proteomes" id="UP000515145"/>
    </source>
</evidence>
<dbReference type="GO" id="GO:0005634">
    <property type="term" value="C:nucleus"/>
    <property type="evidence" value="ECO:0007669"/>
    <property type="project" value="TreeGrafter"/>
</dbReference>
<evidence type="ECO:0000256" key="1">
    <source>
        <dbReference type="SAM" id="Coils"/>
    </source>
</evidence>
<sequence length="564" mass="62061">MWSRGQSETLREEPGQRVSPGTEKEENPDTPPIASDVTQVRPQQQVGAEQPVSTCQRGAQLSGGEGPQETGAANQRSSYCKDQLMRGEEELSFEELRAERYNQRRQRDNQDKLTHLTELKQQLSLELEERKKLLLQSQQLPQHACALVGDSDRPAAFFQIHESRSAAARPAGRTPSDELLHSGSLPPDERGLSVKIQYPGQPGHQGATAERLQTRPAASKDKETLSPIQEASVEAASLGALSAGSCGPLQGEREGVDGIPVCAGGAVSPCDPDLRRRLLDQSDVTSSPDFHSESCPLPAVEEHSCLYLGGEIYFIHSKTVAEGSFSIFKGVTEDQCVLIKVDSCTVPWDFYQFMRLKKNWSAVDGLPLISCFLFLDGCVTVYTTPPNHMFTELMRCAPAELAGYRARGLLRLVSQLHSCRLLHAALQPSILTRCYIGFQVSDCVIPVDWSSSVDLDLQPEVSSVQRLPSAQSYINLGLLEPSAPPQLVDLVGVAESVHLLLTGSRMVLRRDPGGWMVEGFSGDEPCDLHTRMWRRFFYSLLNAAGRSSLCVLSELEEQLSTLYQ</sequence>
<organism evidence="3 4">
    <name type="scientific">Parambassis ranga</name>
    <name type="common">Indian glassy fish</name>
    <dbReference type="NCBI Taxonomy" id="210632"/>
    <lineage>
        <taxon>Eukaryota</taxon>
        <taxon>Metazoa</taxon>
        <taxon>Chordata</taxon>
        <taxon>Craniata</taxon>
        <taxon>Vertebrata</taxon>
        <taxon>Euteleostomi</taxon>
        <taxon>Actinopterygii</taxon>
        <taxon>Neopterygii</taxon>
        <taxon>Teleostei</taxon>
        <taxon>Neoteleostei</taxon>
        <taxon>Acanthomorphata</taxon>
        <taxon>Ovalentaria</taxon>
        <taxon>Ambassidae</taxon>
        <taxon>Parambassis</taxon>
    </lineage>
</organism>
<dbReference type="CTD" id="567931"/>
<gene>
    <name evidence="4" type="primary">bub1ba</name>
</gene>
<evidence type="ECO:0000313" key="4">
    <source>
        <dbReference type="RefSeq" id="XP_028253775.1"/>
    </source>
</evidence>
<dbReference type="PANTHER" id="PTHR14030">
    <property type="entry name" value="MITOTIC CHECKPOINT SERINE/THREONINE-PROTEIN KINASE BUB1"/>
    <property type="match status" value="1"/>
</dbReference>
<dbReference type="InterPro" id="IPR015661">
    <property type="entry name" value="Bub1/Mad3"/>
</dbReference>
<dbReference type="InParanoid" id="A0A6P7HE26"/>
<feature type="coiled-coil region" evidence="1">
    <location>
        <begin position="84"/>
        <end position="136"/>
    </location>
</feature>
<keyword evidence="3" id="KW-1185">Reference proteome</keyword>
<protein>
    <submittedName>
        <fullName evidence="4">Uncharacterized protein bub1ba</fullName>
    </submittedName>
</protein>
<dbReference type="AlphaFoldDB" id="A0A6P7HE26"/>
<dbReference type="GO" id="GO:0004672">
    <property type="term" value="F:protein kinase activity"/>
    <property type="evidence" value="ECO:0007669"/>
    <property type="project" value="TreeGrafter"/>
</dbReference>
<dbReference type="Proteomes" id="UP000515145">
    <property type="component" value="Chromosome 24"/>
</dbReference>
<dbReference type="GO" id="GO:0007094">
    <property type="term" value="P:mitotic spindle assembly checkpoint signaling"/>
    <property type="evidence" value="ECO:0007669"/>
    <property type="project" value="InterPro"/>
</dbReference>
<keyword evidence="1" id="KW-0175">Coiled coil</keyword>
<feature type="region of interest" description="Disordered" evidence="2">
    <location>
        <begin position="1"/>
        <end position="79"/>
    </location>
</feature>